<dbReference type="PANTHER" id="PTHR11802:SF235">
    <property type="entry name" value="SERINE CARBOXYPEPTIDASE-LIKE 33"/>
    <property type="match status" value="1"/>
</dbReference>
<comment type="subcellular location">
    <subcellularLocation>
        <location evidence="1">Secreted</location>
    </subcellularLocation>
</comment>
<dbReference type="FunFam" id="3.40.50.1820:FF:000013">
    <property type="entry name" value="Carboxypeptidase"/>
    <property type="match status" value="1"/>
</dbReference>
<evidence type="ECO:0000256" key="8">
    <source>
        <dbReference type="ARBA" id="ARBA00023180"/>
    </source>
</evidence>
<sequence length="545" mass="61280">MSSTKLRSFHAVEAVTSLHILYGYFEEMKMAGTKLHETDLVQFILRELTLKEIGVLDAMSMRWKWIASLGTKNGTIVHVRGILMDLLMTCVFVGYLVACITAIQASQLSQESDRVINLPGQPPSPSNISHFSGYITVNEENGRALFYWFFEAQSQPSKKPLLLWLNGGPGCSSIGYGAAVELGPLRVGKNGVSLHFNKYAWNKEANLLFVESPVGVGFSYTNTSSDLNKLNDGFVAEDAYNFLLNWLQRYPQFKTQDFFISGESYAGSHYVPQLAELIYDRSKDRTKYPLINLKGFIVGNPSVDDYYDNNGLLEYAWTHSVIPDHLYLKAKEVCDFRLANWSDKCNNAMDKVFDEYNEIDMYNIYAPKCLINSSSSFANISGQSVEALGKLNYYGLRRMRILGGYDPCYSVHTEQYFNREDVRTSLHATVKEVKWKTCNDSIGGKYIFNVSSILPIYNKLIKGGLKIWIYSGDADGRVPFIGSRDSIQTLQLPVGGRIVEYKGLTYVTVRGAGHLVPLDKPSEALALITSFLTGKPLPTHRYSYP</sequence>
<dbReference type="SUPFAM" id="SSF53474">
    <property type="entry name" value="alpha/beta-Hydrolases"/>
    <property type="match status" value="1"/>
</dbReference>
<evidence type="ECO:0000256" key="4">
    <source>
        <dbReference type="ARBA" id="ARBA00022645"/>
    </source>
</evidence>
<keyword evidence="5 9" id="KW-0645">Protease</keyword>
<evidence type="ECO:0000256" key="1">
    <source>
        <dbReference type="ARBA" id="ARBA00004613"/>
    </source>
</evidence>
<dbReference type="GO" id="GO:0004185">
    <property type="term" value="F:serine-type carboxypeptidase activity"/>
    <property type="evidence" value="ECO:0007669"/>
    <property type="project" value="UniProtKB-UniRule"/>
</dbReference>
<dbReference type="InterPro" id="IPR029058">
    <property type="entry name" value="AB_hydrolase_fold"/>
</dbReference>
<proteinExistence type="inferred from homology"/>
<dbReference type="InterPro" id="IPR018202">
    <property type="entry name" value="Ser_caboxypep_ser_AS"/>
</dbReference>
<dbReference type="GO" id="GO:0005773">
    <property type="term" value="C:vacuole"/>
    <property type="evidence" value="ECO:0007669"/>
    <property type="project" value="TreeGrafter"/>
</dbReference>
<evidence type="ECO:0000256" key="5">
    <source>
        <dbReference type="ARBA" id="ARBA00022670"/>
    </source>
</evidence>
<dbReference type="PROSITE" id="PS00560">
    <property type="entry name" value="CARBOXYPEPT_SER_HIS"/>
    <property type="match status" value="1"/>
</dbReference>
<accession>A0AAV5LMW4</accession>
<keyword evidence="3" id="KW-0964">Secreted</keyword>
<dbReference type="AlphaFoldDB" id="A0AAV5LMW4"/>
<keyword evidence="7" id="KW-1015">Disulfide bond</keyword>
<dbReference type="PROSITE" id="PS00131">
    <property type="entry name" value="CARBOXYPEPT_SER_SER"/>
    <property type="match status" value="1"/>
</dbReference>
<keyword evidence="8" id="KW-0325">Glycoprotein</keyword>
<reference evidence="10 11" key="1">
    <citation type="journal article" date="2021" name="Commun. Biol.">
        <title>The genome of Shorea leprosula (Dipterocarpaceae) highlights the ecological relevance of drought in aseasonal tropical rainforests.</title>
        <authorList>
            <person name="Ng K.K.S."/>
            <person name="Kobayashi M.J."/>
            <person name="Fawcett J.A."/>
            <person name="Hatakeyama M."/>
            <person name="Paape T."/>
            <person name="Ng C.H."/>
            <person name="Ang C.C."/>
            <person name="Tnah L.H."/>
            <person name="Lee C.T."/>
            <person name="Nishiyama T."/>
            <person name="Sese J."/>
            <person name="O'Brien M.J."/>
            <person name="Copetti D."/>
            <person name="Mohd Noor M.I."/>
            <person name="Ong R.C."/>
            <person name="Putra M."/>
            <person name="Sireger I.Z."/>
            <person name="Indrioko S."/>
            <person name="Kosugi Y."/>
            <person name="Izuno A."/>
            <person name="Isagi Y."/>
            <person name="Lee S.L."/>
            <person name="Shimizu K.K."/>
        </authorList>
    </citation>
    <scope>NUCLEOTIDE SEQUENCE [LARGE SCALE GENOMIC DNA]</scope>
    <source>
        <strain evidence="10">214</strain>
    </source>
</reference>
<evidence type="ECO:0000313" key="11">
    <source>
        <dbReference type="Proteomes" id="UP001054252"/>
    </source>
</evidence>
<evidence type="ECO:0000313" key="10">
    <source>
        <dbReference type="EMBL" id="GKV37872.1"/>
    </source>
</evidence>
<evidence type="ECO:0000256" key="3">
    <source>
        <dbReference type="ARBA" id="ARBA00022525"/>
    </source>
</evidence>
<keyword evidence="6 9" id="KW-0378">Hydrolase</keyword>
<keyword evidence="11" id="KW-1185">Reference proteome</keyword>
<dbReference type="Proteomes" id="UP001054252">
    <property type="component" value="Unassembled WGS sequence"/>
</dbReference>
<dbReference type="Pfam" id="PF00450">
    <property type="entry name" value="Peptidase_S10"/>
    <property type="match status" value="1"/>
</dbReference>
<evidence type="ECO:0000256" key="7">
    <source>
        <dbReference type="ARBA" id="ARBA00023157"/>
    </source>
</evidence>
<keyword evidence="4 9" id="KW-0121">Carboxypeptidase</keyword>
<dbReference type="GO" id="GO:0006508">
    <property type="term" value="P:proteolysis"/>
    <property type="evidence" value="ECO:0007669"/>
    <property type="project" value="UniProtKB-KW"/>
</dbReference>
<evidence type="ECO:0000256" key="9">
    <source>
        <dbReference type="RuleBase" id="RU361156"/>
    </source>
</evidence>
<dbReference type="Gene3D" id="3.40.50.1820">
    <property type="entry name" value="alpha/beta hydrolase"/>
    <property type="match status" value="1"/>
</dbReference>
<organism evidence="10 11">
    <name type="scientific">Rubroshorea leprosula</name>
    <dbReference type="NCBI Taxonomy" id="152421"/>
    <lineage>
        <taxon>Eukaryota</taxon>
        <taxon>Viridiplantae</taxon>
        <taxon>Streptophyta</taxon>
        <taxon>Embryophyta</taxon>
        <taxon>Tracheophyta</taxon>
        <taxon>Spermatophyta</taxon>
        <taxon>Magnoliopsida</taxon>
        <taxon>eudicotyledons</taxon>
        <taxon>Gunneridae</taxon>
        <taxon>Pentapetalae</taxon>
        <taxon>rosids</taxon>
        <taxon>malvids</taxon>
        <taxon>Malvales</taxon>
        <taxon>Dipterocarpaceae</taxon>
        <taxon>Rubroshorea</taxon>
    </lineage>
</organism>
<dbReference type="EC" id="3.4.16.-" evidence="9"/>
<dbReference type="InterPro" id="IPR001563">
    <property type="entry name" value="Peptidase_S10"/>
</dbReference>
<evidence type="ECO:0000256" key="6">
    <source>
        <dbReference type="ARBA" id="ARBA00022801"/>
    </source>
</evidence>
<gene>
    <name evidence="10" type="ORF">SLEP1_g45845</name>
</gene>
<dbReference type="PRINTS" id="PR00724">
    <property type="entry name" value="CRBOXYPTASEC"/>
</dbReference>
<dbReference type="InterPro" id="IPR033124">
    <property type="entry name" value="Ser_caboxypep_his_AS"/>
</dbReference>
<dbReference type="EMBL" id="BPVZ01000125">
    <property type="protein sequence ID" value="GKV37872.1"/>
    <property type="molecule type" value="Genomic_DNA"/>
</dbReference>
<protein>
    <recommendedName>
        <fullName evidence="9">Carboxypeptidase</fullName>
        <ecNumber evidence="9">3.4.16.-</ecNumber>
    </recommendedName>
</protein>
<dbReference type="PANTHER" id="PTHR11802">
    <property type="entry name" value="SERINE PROTEASE FAMILY S10 SERINE CARBOXYPEPTIDASE"/>
    <property type="match status" value="1"/>
</dbReference>
<evidence type="ECO:0000256" key="2">
    <source>
        <dbReference type="ARBA" id="ARBA00009431"/>
    </source>
</evidence>
<dbReference type="GO" id="GO:0005576">
    <property type="term" value="C:extracellular region"/>
    <property type="evidence" value="ECO:0007669"/>
    <property type="project" value="UniProtKB-SubCell"/>
</dbReference>
<comment type="similarity">
    <text evidence="2 9">Belongs to the peptidase S10 family.</text>
</comment>
<comment type="caution">
    <text evidence="10">The sequence shown here is derived from an EMBL/GenBank/DDBJ whole genome shotgun (WGS) entry which is preliminary data.</text>
</comment>
<name>A0AAV5LMW4_9ROSI</name>